<feature type="transmembrane region" description="Helical" evidence="1">
    <location>
        <begin position="12"/>
        <end position="45"/>
    </location>
</feature>
<evidence type="ECO:0000313" key="3">
    <source>
        <dbReference type="Proteomes" id="UP000235081"/>
    </source>
</evidence>
<dbReference type="EMBL" id="NMQE01000958">
    <property type="protein sequence ID" value="PMB15189.1"/>
    <property type="molecule type" value="Genomic_DNA"/>
</dbReference>
<name>A0A2N6L420_9CYAN</name>
<evidence type="ECO:0000256" key="1">
    <source>
        <dbReference type="SAM" id="Phobius"/>
    </source>
</evidence>
<protein>
    <submittedName>
        <fullName evidence="2">Uncharacterized protein</fullName>
    </submittedName>
</protein>
<proteinExistence type="predicted"/>
<sequence>MPNPNNPVYVPAGFGLVACLLNPVCRAVAMCLAAALGAALGNFLYQLIRGTCCNWCSIGCSALRGCIALGAGIGIGRIGIIGRLLPPPLGELIGGGVSFGVCIGCCGRILGC</sequence>
<keyword evidence="1" id="KW-0472">Membrane</keyword>
<dbReference type="AlphaFoldDB" id="A0A2N6L420"/>
<evidence type="ECO:0000313" key="2">
    <source>
        <dbReference type="EMBL" id="PMB15189.1"/>
    </source>
</evidence>
<feature type="transmembrane region" description="Helical" evidence="1">
    <location>
        <begin position="66"/>
        <end position="86"/>
    </location>
</feature>
<comment type="caution">
    <text evidence="2">The sequence shown here is derived from an EMBL/GenBank/DDBJ whole genome shotgun (WGS) entry which is preliminary data.</text>
</comment>
<feature type="transmembrane region" description="Helical" evidence="1">
    <location>
        <begin position="92"/>
        <end position="111"/>
    </location>
</feature>
<dbReference type="Proteomes" id="UP000235081">
    <property type="component" value="Unassembled WGS sequence"/>
</dbReference>
<gene>
    <name evidence="2" type="ORF">CEN46_26030</name>
</gene>
<keyword evidence="1" id="KW-0812">Transmembrane</keyword>
<keyword evidence="1" id="KW-1133">Transmembrane helix</keyword>
<reference evidence="2 3" key="1">
    <citation type="submission" date="2017-07" db="EMBL/GenBank/DDBJ databases">
        <title>Genomes of Fischerella (Mastigocladus) sp. strains.</title>
        <authorList>
            <person name="Miller S.R."/>
        </authorList>
    </citation>
    <scope>NUCLEOTIDE SEQUENCE [LARGE SCALE GENOMIC DNA]</scope>
    <source>
        <strain evidence="2 3">CCMEE 5318</strain>
    </source>
</reference>
<accession>A0A2N6L420</accession>
<organism evidence="2 3">
    <name type="scientific">Fischerella thermalis CCMEE 5318</name>
    <dbReference type="NCBI Taxonomy" id="2019666"/>
    <lineage>
        <taxon>Bacteria</taxon>
        <taxon>Bacillati</taxon>
        <taxon>Cyanobacteriota</taxon>
        <taxon>Cyanophyceae</taxon>
        <taxon>Nostocales</taxon>
        <taxon>Hapalosiphonaceae</taxon>
        <taxon>Fischerella</taxon>
    </lineage>
</organism>